<dbReference type="EMBL" id="QVRA01000039">
    <property type="protein sequence ID" value="RJG51808.1"/>
    <property type="molecule type" value="Genomic_DNA"/>
</dbReference>
<evidence type="ECO:0000313" key="3">
    <source>
        <dbReference type="Proteomes" id="UP000283469"/>
    </source>
</evidence>
<protein>
    <submittedName>
        <fullName evidence="2">Uncharacterized protein</fullName>
    </submittedName>
</protein>
<dbReference type="AlphaFoldDB" id="A0A418YLE6"/>
<feature type="region of interest" description="Disordered" evidence="1">
    <location>
        <begin position="31"/>
        <end position="50"/>
    </location>
</feature>
<evidence type="ECO:0000256" key="1">
    <source>
        <dbReference type="SAM" id="MobiDB-lite"/>
    </source>
</evidence>
<reference evidence="2 3" key="1">
    <citation type="submission" date="2018-08" db="EMBL/GenBank/DDBJ databases">
        <title>Sphingobium sp. EO9.</title>
        <authorList>
            <person name="Park Y."/>
            <person name="Kim K.H."/>
            <person name="Jeon C.O."/>
        </authorList>
    </citation>
    <scope>NUCLEOTIDE SEQUENCE [LARGE SCALE GENOMIC DNA]</scope>
    <source>
        <strain evidence="2 3">EO9</strain>
    </source>
</reference>
<proteinExistence type="predicted"/>
<dbReference type="OrthoDB" id="7477172at2"/>
<sequence>MLIYRQNYAALIYIPRPKPRQRKPILSINSQPVHARSRRRQRTNAPIGTTKPAIDLLPRIKHLAFIYDLNESQIGREALGDPNLVSDIRAGRRLRDQTRARLVSYLDRVERGEG</sequence>
<dbReference type="RefSeq" id="WP_119750254.1">
    <property type="nucleotide sequence ID" value="NZ_QVRA01000039.1"/>
</dbReference>
<accession>A0A418YLE6</accession>
<dbReference type="Proteomes" id="UP000283469">
    <property type="component" value="Unassembled WGS sequence"/>
</dbReference>
<evidence type="ECO:0000313" key="2">
    <source>
        <dbReference type="EMBL" id="RJG51808.1"/>
    </source>
</evidence>
<gene>
    <name evidence="2" type="ORF">D0Z70_22530</name>
</gene>
<name>A0A418YLE6_9SPHN</name>
<comment type="caution">
    <text evidence="2">The sequence shown here is derived from an EMBL/GenBank/DDBJ whole genome shotgun (WGS) entry which is preliminary data.</text>
</comment>
<keyword evidence="3" id="KW-1185">Reference proteome</keyword>
<organism evidence="2 3">
    <name type="scientific">Sphingobium terrigena</name>
    <dbReference type="NCBI Taxonomy" id="2304063"/>
    <lineage>
        <taxon>Bacteria</taxon>
        <taxon>Pseudomonadati</taxon>
        <taxon>Pseudomonadota</taxon>
        <taxon>Alphaproteobacteria</taxon>
        <taxon>Sphingomonadales</taxon>
        <taxon>Sphingomonadaceae</taxon>
        <taxon>Sphingobium</taxon>
    </lineage>
</organism>